<proteinExistence type="predicted"/>
<dbReference type="Gene3D" id="3.40.50.2300">
    <property type="match status" value="1"/>
</dbReference>
<dbReference type="SMART" id="SM00448">
    <property type="entry name" value="REC"/>
    <property type="match status" value="1"/>
</dbReference>
<dbReference type="PANTHER" id="PTHR37299">
    <property type="entry name" value="TRANSCRIPTIONAL REGULATOR-RELATED"/>
    <property type="match status" value="1"/>
</dbReference>
<dbReference type="InterPro" id="IPR046947">
    <property type="entry name" value="LytR-like"/>
</dbReference>
<dbReference type="SMART" id="SM00850">
    <property type="entry name" value="LytTR"/>
    <property type="match status" value="1"/>
</dbReference>
<evidence type="ECO:0000256" key="1">
    <source>
        <dbReference type="PROSITE-ProRule" id="PRU00169"/>
    </source>
</evidence>
<dbReference type="PROSITE" id="PS50930">
    <property type="entry name" value="HTH_LYTTR"/>
    <property type="match status" value="1"/>
</dbReference>
<dbReference type="EMBL" id="VUOC01000004">
    <property type="protein sequence ID" value="KAA2238572.1"/>
    <property type="molecule type" value="Genomic_DNA"/>
</dbReference>
<dbReference type="InterPro" id="IPR007492">
    <property type="entry name" value="LytTR_DNA-bd_dom"/>
</dbReference>
<feature type="domain" description="Response regulatory" evidence="2">
    <location>
        <begin position="5"/>
        <end position="122"/>
    </location>
</feature>
<dbReference type="Gene3D" id="2.40.50.1020">
    <property type="entry name" value="LytTr DNA-binding domain"/>
    <property type="match status" value="1"/>
</dbReference>
<dbReference type="RefSeq" id="WP_149839751.1">
    <property type="nucleotide sequence ID" value="NZ_VUOC01000004.1"/>
</dbReference>
<feature type="domain" description="HTH LytTR-type" evidence="3">
    <location>
        <begin position="151"/>
        <end position="252"/>
    </location>
</feature>
<dbReference type="Proteomes" id="UP000324611">
    <property type="component" value="Unassembled WGS sequence"/>
</dbReference>
<dbReference type="AlphaFoldDB" id="A0A5B2VJQ9"/>
<dbReference type="GO" id="GO:0003677">
    <property type="term" value="F:DNA binding"/>
    <property type="evidence" value="ECO:0007669"/>
    <property type="project" value="InterPro"/>
</dbReference>
<dbReference type="InterPro" id="IPR011006">
    <property type="entry name" value="CheY-like_superfamily"/>
</dbReference>
<reference evidence="4 5" key="1">
    <citation type="submission" date="2019-09" db="EMBL/GenBank/DDBJ databases">
        <title>Chitinophaga ginsengihumi sp. nov., isolated from soil of ginseng rhizosphere.</title>
        <authorList>
            <person name="Lee J."/>
        </authorList>
    </citation>
    <scope>NUCLEOTIDE SEQUENCE [LARGE SCALE GENOMIC DNA]</scope>
    <source>
        <strain evidence="4 5">BN140078</strain>
    </source>
</reference>
<dbReference type="SUPFAM" id="SSF52172">
    <property type="entry name" value="CheY-like"/>
    <property type="match status" value="1"/>
</dbReference>
<evidence type="ECO:0000259" key="2">
    <source>
        <dbReference type="PROSITE" id="PS50110"/>
    </source>
</evidence>
<accession>A0A5B2VJQ9</accession>
<dbReference type="GO" id="GO:0000156">
    <property type="term" value="F:phosphorelay response regulator activity"/>
    <property type="evidence" value="ECO:0007669"/>
    <property type="project" value="InterPro"/>
</dbReference>
<sequence>MNAVKVMIVEDDPYEAELLQGMLNDHGYHITGTADNLPEALRLFYTKPPDIVIIDVYLHGKRDGVVFATQVSESGEAQKPFIFLTSSVDRETFEAARLTSPFSYLMKPFNEPELQYAIELAIEKFAERFAGATAGAFSAAEGQGVMLNDFFFVKSGHTLAKIQLDDILYIEVEGKYSKIICTKEKYLVQQPLKVLLERLPVNQFIRVHRNHMVNIRSVSKLNLQENEVVLSNGTSIICSRRYIDDFLHLFDVLK</sequence>
<name>A0A5B2VJQ9_9BACT</name>
<keyword evidence="5" id="KW-1185">Reference proteome</keyword>
<evidence type="ECO:0000259" key="3">
    <source>
        <dbReference type="PROSITE" id="PS50930"/>
    </source>
</evidence>
<gene>
    <name evidence="4" type="ORF">F0L74_20320</name>
</gene>
<reference evidence="4 5" key="2">
    <citation type="submission" date="2019-09" db="EMBL/GenBank/DDBJ databases">
        <authorList>
            <person name="Jin C."/>
        </authorList>
    </citation>
    <scope>NUCLEOTIDE SEQUENCE [LARGE SCALE GENOMIC DNA]</scope>
    <source>
        <strain evidence="4 5">BN140078</strain>
    </source>
</reference>
<dbReference type="PANTHER" id="PTHR37299:SF1">
    <property type="entry name" value="STAGE 0 SPORULATION PROTEIN A HOMOLOG"/>
    <property type="match status" value="1"/>
</dbReference>
<evidence type="ECO:0000313" key="4">
    <source>
        <dbReference type="EMBL" id="KAA2238572.1"/>
    </source>
</evidence>
<dbReference type="Pfam" id="PF04397">
    <property type="entry name" value="LytTR"/>
    <property type="match status" value="1"/>
</dbReference>
<dbReference type="InterPro" id="IPR001789">
    <property type="entry name" value="Sig_transdc_resp-reg_receiver"/>
</dbReference>
<dbReference type="PROSITE" id="PS50110">
    <property type="entry name" value="RESPONSE_REGULATORY"/>
    <property type="match status" value="1"/>
</dbReference>
<comment type="caution">
    <text evidence="4">The sequence shown here is derived from an EMBL/GenBank/DDBJ whole genome shotgun (WGS) entry which is preliminary data.</text>
</comment>
<feature type="modified residue" description="4-aspartylphosphate" evidence="1">
    <location>
        <position position="55"/>
    </location>
</feature>
<dbReference type="Pfam" id="PF00072">
    <property type="entry name" value="Response_reg"/>
    <property type="match status" value="1"/>
</dbReference>
<protein>
    <submittedName>
        <fullName evidence="4">Response regulator transcription factor</fullName>
    </submittedName>
</protein>
<evidence type="ECO:0000313" key="5">
    <source>
        <dbReference type="Proteomes" id="UP000324611"/>
    </source>
</evidence>
<keyword evidence="1" id="KW-0597">Phosphoprotein</keyword>
<organism evidence="4 5">
    <name type="scientific">Chitinophaga agrisoli</name>
    <dbReference type="NCBI Taxonomy" id="2607653"/>
    <lineage>
        <taxon>Bacteria</taxon>
        <taxon>Pseudomonadati</taxon>
        <taxon>Bacteroidota</taxon>
        <taxon>Chitinophagia</taxon>
        <taxon>Chitinophagales</taxon>
        <taxon>Chitinophagaceae</taxon>
        <taxon>Chitinophaga</taxon>
    </lineage>
</organism>